<gene>
    <name evidence="2" type="ORF">BJ508DRAFT_121476</name>
</gene>
<organism evidence="2 3">
    <name type="scientific">Ascobolus immersus RN42</name>
    <dbReference type="NCBI Taxonomy" id="1160509"/>
    <lineage>
        <taxon>Eukaryota</taxon>
        <taxon>Fungi</taxon>
        <taxon>Dikarya</taxon>
        <taxon>Ascomycota</taxon>
        <taxon>Pezizomycotina</taxon>
        <taxon>Pezizomycetes</taxon>
        <taxon>Pezizales</taxon>
        <taxon>Ascobolaceae</taxon>
        <taxon>Ascobolus</taxon>
    </lineage>
</organism>
<evidence type="ECO:0000313" key="3">
    <source>
        <dbReference type="Proteomes" id="UP000275078"/>
    </source>
</evidence>
<feature type="compositionally biased region" description="Low complexity" evidence="1">
    <location>
        <begin position="377"/>
        <end position="393"/>
    </location>
</feature>
<feature type="compositionally biased region" description="Polar residues" evidence="1">
    <location>
        <begin position="344"/>
        <end position="356"/>
    </location>
</feature>
<evidence type="ECO:0000256" key="1">
    <source>
        <dbReference type="SAM" id="MobiDB-lite"/>
    </source>
</evidence>
<protein>
    <submittedName>
        <fullName evidence="2">Uncharacterized protein</fullName>
    </submittedName>
</protein>
<feature type="compositionally biased region" description="Low complexity" evidence="1">
    <location>
        <begin position="92"/>
        <end position="112"/>
    </location>
</feature>
<feature type="compositionally biased region" description="Low complexity" evidence="1">
    <location>
        <begin position="245"/>
        <end position="254"/>
    </location>
</feature>
<feature type="compositionally biased region" description="Low complexity" evidence="1">
    <location>
        <begin position="411"/>
        <end position="432"/>
    </location>
</feature>
<feature type="compositionally biased region" description="Low complexity" evidence="1">
    <location>
        <begin position="199"/>
        <end position="211"/>
    </location>
</feature>
<reference evidence="2 3" key="1">
    <citation type="journal article" date="2018" name="Nat. Ecol. Evol.">
        <title>Pezizomycetes genomes reveal the molecular basis of ectomycorrhizal truffle lifestyle.</title>
        <authorList>
            <person name="Murat C."/>
            <person name="Payen T."/>
            <person name="Noel B."/>
            <person name="Kuo A."/>
            <person name="Morin E."/>
            <person name="Chen J."/>
            <person name="Kohler A."/>
            <person name="Krizsan K."/>
            <person name="Balestrini R."/>
            <person name="Da Silva C."/>
            <person name="Montanini B."/>
            <person name="Hainaut M."/>
            <person name="Levati E."/>
            <person name="Barry K.W."/>
            <person name="Belfiori B."/>
            <person name="Cichocki N."/>
            <person name="Clum A."/>
            <person name="Dockter R.B."/>
            <person name="Fauchery L."/>
            <person name="Guy J."/>
            <person name="Iotti M."/>
            <person name="Le Tacon F."/>
            <person name="Lindquist E.A."/>
            <person name="Lipzen A."/>
            <person name="Malagnac F."/>
            <person name="Mello A."/>
            <person name="Molinier V."/>
            <person name="Miyauchi S."/>
            <person name="Poulain J."/>
            <person name="Riccioni C."/>
            <person name="Rubini A."/>
            <person name="Sitrit Y."/>
            <person name="Splivallo R."/>
            <person name="Traeger S."/>
            <person name="Wang M."/>
            <person name="Zifcakova L."/>
            <person name="Wipf D."/>
            <person name="Zambonelli A."/>
            <person name="Paolocci F."/>
            <person name="Nowrousian M."/>
            <person name="Ottonello S."/>
            <person name="Baldrian P."/>
            <person name="Spatafora J.W."/>
            <person name="Henrissat B."/>
            <person name="Nagy L.G."/>
            <person name="Aury J.M."/>
            <person name="Wincker P."/>
            <person name="Grigoriev I.V."/>
            <person name="Bonfante P."/>
            <person name="Martin F.M."/>
        </authorList>
    </citation>
    <scope>NUCLEOTIDE SEQUENCE [LARGE SCALE GENOMIC DNA]</scope>
    <source>
        <strain evidence="2 3">RN42</strain>
    </source>
</reference>
<feature type="compositionally biased region" description="Polar residues" evidence="1">
    <location>
        <begin position="257"/>
        <end position="284"/>
    </location>
</feature>
<proteinExistence type="predicted"/>
<evidence type="ECO:0000313" key="2">
    <source>
        <dbReference type="EMBL" id="RPA86881.1"/>
    </source>
</evidence>
<dbReference type="EMBL" id="ML119648">
    <property type="protein sequence ID" value="RPA86881.1"/>
    <property type="molecule type" value="Genomic_DNA"/>
</dbReference>
<feature type="compositionally biased region" description="Low complexity" evidence="1">
    <location>
        <begin position="223"/>
        <end position="236"/>
    </location>
</feature>
<keyword evidence="3" id="KW-1185">Reference proteome</keyword>
<feature type="region of interest" description="Disordered" evidence="1">
    <location>
        <begin position="1"/>
        <end position="476"/>
    </location>
</feature>
<dbReference type="AlphaFoldDB" id="A0A3N4IRN3"/>
<dbReference type="Proteomes" id="UP000275078">
    <property type="component" value="Unassembled WGS sequence"/>
</dbReference>
<feature type="compositionally biased region" description="Polar residues" evidence="1">
    <location>
        <begin position="309"/>
        <end position="327"/>
    </location>
</feature>
<name>A0A3N4IRN3_ASCIM</name>
<accession>A0A3N4IRN3</accession>
<sequence length="476" mass="52682">MTSIKKHNPRNGTVESWSGSIGGGGSTRSSIFRNQSGHGPMVGMDDGYMSPPNPYPSSYHHPVLHQRPSRRNFDMVNGYSPERTPPPPPPLLTSDDSSNLSLSSASGSNPALRESDPALGSRRQSLTPPMSRGSPLYPDDGGHHYPSANPRPMVSSPLGSSEPMVPTMSRRGPPPMNGHGPRGPPSHNGYQNGYDDTYGPGPSSRRPNNRSAPSQHDGYYYDAPPSRGPPGRRMPAPQDPYYNGPPQQRRQPPRSATAPNQQFPNRSSSFAQNGAPQQNYNNNFAGFDQNDEYDQYYSRPAVSHDRQNSRSLPSTEQYYARASQNPEQEPAVNASQYFEGWEDAQQNGYVEQQNGGQPNGYERNGNGNGYSEQENYPQQQQRQPQQQRQAQPVQSPPPTRVQQEARREEPQAQAPAPQQPQAQSQPQQQAPQKGLLRKQNSNRMPVLTKKESNPPLPTIEQKSGGKRWSLFKKKST</sequence>